<feature type="transmembrane region" description="Helical" evidence="1">
    <location>
        <begin position="246"/>
        <end position="267"/>
    </location>
</feature>
<dbReference type="Proteomes" id="UP000677228">
    <property type="component" value="Unassembled WGS sequence"/>
</dbReference>
<dbReference type="InterPro" id="IPR052728">
    <property type="entry name" value="O2_lipid_transport_reg"/>
</dbReference>
<dbReference type="Proteomes" id="UP000682733">
    <property type="component" value="Unassembled WGS sequence"/>
</dbReference>
<dbReference type="InterPro" id="IPR002656">
    <property type="entry name" value="Acyl_transf_3_dom"/>
</dbReference>
<dbReference type="GO" id="GO:0016747">
    <property type="term" value="F:acyltransferase activity, transferring groups other than amino-acyl groups"/>
    <property type="evidence" value="ECO:0007669"/>
    <property type="project" value="InterPro"/>
</dbReference>
<evidence type="ECO:0000256" key="1">
    <source>
        <dbReference type="SAM" id="Phobius"/>
    </source>
</evidence>
<dbReference type="PANTHER" id="PTHR11161">
    <property type="entry name" value="O-ACYLTRANSFERASE"/>
    <property type="match status" value="1"/>
</dbReference>
<accession>A0A8S2FGQ7</accession>
<dbReference type="PANTHER" id="PTHR11161:SF0">
    <property type="entry name" value="O-ACYLTRANSFERASE LIKE PROTEIN"/>
    <property type="match status" value="1"/>
</dbReference>
<protein>
    <recommendedName>
        <fullName evidence="2">Acyltransferase 3 domain-containing protein</fullName>
    </recommendedName>
</protein>
<feature type="transmembrane region" description="Helical" evidence="1">
    <location>
        <begin position="317"/>
        <end position="333"/>
    </location>
</feature>
<keyword evidence="1" id="KW-0472">Membrane</keyword>
<name>A0A8S2FGQ7_9BILA</name>
<keyword evidence="1" id="KW-1133">Transmembrane helix</keyword>
<evidence type="ECO:0000313" key="3">
    <source>
        <dbReference type="EMBL" id="CAF1461850.1"/>
    </source>
</evidence>
<comment type="caution">
    <text evidence="3">The sequence shown here is derived from an EMBL/GenBank/DDBJ whole genome shotgun (WGS) entry which is preliminary data.</text>
</comment>
<proteinExistence type="predicted"/>
<dbReference type="AlphaFoldDB" id="A0A8S2FGQ7"/>
<evidence type="ECO:0000313" key="4">
    <source>
        <dbReference type="EMBL" id="CAF4255051.1"/>
    </source>
</evidence>
<organism evidence="3 5">
    <name type="scientific">Didymodactylos carnosus</name>
    <dbReference type="NCBI Taxonomy" id="1234261"/>
    <lineage>
        <taxon>Eukaryota</taxon>
        <taxon>Metazoa</taxon>
        <taxon>Spiralia</taxon>
        <taxon>Gnathifera</taxon>
        <taxon>Rotifera</taxon>
        <taxon>Eurotatoria</taxon>
        <taxon>Bdelloidea</taxon>
        <taxon>Philodinida</taxon>
        <taxon>Philodinidae</taxon>
        <taxon>Didymodactylos</taxon>
    </lineage>
</organism>
<feature type="transmembrane region" description="Helical" evidence="1">
    <location>
        <begin position="55"/>
        <end position="79"/>
    </location>
</feature>
<feature type="domain" description="Acyltransferase 3" evidence="2">
    <location>
        <begin position="158"/>
        <end position="429"/>
    </location>
</feature>
<feature type="transmembrane region" description="Helical" evidence="1">
    <location>
        <begin position="157"/>
        <end position="178"/>
    </location>
</feature>
<evidence type="ECO:0000259" key="2">
    <source>
        <dbReference type="Pfam" id="PF01757"/>
    </source>
</evidence>
<keyword evidence="1" id="KW-0812">Transmembrane</keyword>
<reference evidence="3" key="1">
    <citation type="submission" date="2021-02" db="EMBL/GenBank/DDBJ databases">
        <authorList>
            <person name="Nowell W R."/>
        </authorList>
    </citation>
    <scope>NUCLEOTIDE SEQUENCE</scope>
</reference>
<feature type="transmembrane region" description="Helical" evidence="1">
    <location>
        <begin position="198"/>
        <end position="225"/>
    </location>
</feature>
<evidence type="ECO:0000313" key="5">
    <source>
        <dbReference type="Proteomes" id="UP000677228"/>
    </source>
</evidence>
<sequence length="431" mass="48137">MSSGLTLGICVPSSCDRQSIAALAQNLFKNDNITENNLLCSNDAASKRKSQPGGVVVTCVVLSLLGFLVLTGTIVDLLLASRPESATHVASHLNGYNHISDIRSTESKSMTLPRHSRFSIQALLDATPRTVFIAQFSAIRTLRHIFTMTKKDDENSLAFIHGLRVLSLFWVIFGHSILFNLYYTNNAVDILAWSHNMAFQLIVSAVLSVDTFFVLSGFLTTIIFVREVTKKKFSLRLFILYYVHRYIRLTPTFLLVILVSINLTPYFGRGPIYPAIQGFESDGCRHHGWWTAILYVGNLVHPNDMCLGVSWYLHNDMQFHWIAPLALIPFVIGRKQIGYFVATVYVLVGIGSISGILLYYSTMSLNLFAEATDLNGPSFFNKVYITPWCRISAYAIGLLTGFMVINVGRLYRSNTYTKLFGTLLAIVVGLT</sequence>
<dbReference type="EMBL" id="CAJNOK010030593">
    <property type="protein sequence ID" value="CAF1461850.1"/>
    <property type="molecule type" value="Genomic_DNA"/>
</dbReference>
<gene>
    <name evidence="3" type="ORF">OVA965_LOCUS35274</name>
    <name evidence="4" type="ORF">TMI583_LOCUS36238</name>
</gene>
<dbReference type="EMBL" id="CAJOBA010052463">
    <property type="protein sequence ID" value="CAF4255051.1"/>
    <property type="molecule type" value="Genomic_DNA"/>
</dbReference>
<feature type="non-terminal residue" evidence="3">
    <location>
        <position position="1"/>
    </location>
</feature>
<feature type="transmembrane region" description="Helical" evidence="1">
    <location>
        <begin position="340"/>
        <end position="360"/>
    </location>
</feature>
<dbReference type="Pfam" id="PF01757">
    <property type="entry name" value="Acyl_transf_3"/>
    <property type="match status" value="1"/>
</dbReference>
<feature type="transmembrane region" description="Helical" evidence="1">
    <location>
        <begin position="391"/>
        <end position="411"/>
    </location>
</feature>